<sequence>MQTEARLGDVDANLADCARLADQAVRAGATWVVLPEFFSTGIGYLPELSARAPSIDGEPTRLLAGLATRHGIHVGGSTLVRDPDGEVRNAFLLFGPDGLAGRHDKDLPTMWESALYTGGRDPGRLDVAGTTVGVALCWELMRSQTVARLGGEVDLVVGGSGWWSLPEWPLLGGAERRNHARATAAPATFARYVGAPVVHAAHAGRVACDFLGTPLRYRGRLEGGAQICDARGRVLAYRDRDQGAGVVLADVTLGRATPTFASDRFWLQRRGAVAATAWHFHNAVGRRAYARAQQRRHHRPEESTR</sequence>
<dbReference type="EMBL" id="CP009896">
    <property type="protein sequence ID" value="AIY16278.2"/>
    <property type="molecule type" value="Genomic_DNA"/>
</dbReference>
<dbReference type="CDD" id="cd07197">
    <property type="entry name" value="nitrilase"/>
    <property type="match status" value="1"/>
</dbReference>
<dbReference type="Proteomes" id="UP000030300">
    <property type="component" value="Chromosome"/>
</dbReference>
<dbReference type="eggNOG" id="COG0388">
    <property type="taxonomic scope" value="Bacteria"/>
</dbReference>
<proteinExistence type="predicted"/>
<protein>
    <submittedName>
        <fullName evidence="1">Amidohydrolase-like protein</fullName>
    </submittedName>
</protein>
<organism evidence="1 2">
    <name type="scientific">Nocardioides simplex</name>
    <name type="common">Arthrobacter simplex</name>
    <dbReference type="NCBI Taxonomy" id="2045"/>
    <lineage>
        <taxon>Bacteria</taxon>
        <taxon>Bacillati</taxon>
        <taxon>Actinomycetota</taxon>
        <taxon>Actinomycetes</taxon>
        <taxon>Propionibacteriales</taxon>
        <taxon>Nocardioidaceae</taxon>
        <taxon>Pimelobacter</taxon>
    </lineage>
</organism>
<dbReference type="PANTHER" id="PTHR43674">
    <property type="entry name" value="NITRILASE C965.09-RELATED"/>
    <property type="match status" value="1"/>
</dbReference>
<dbReference type="InterPro" id="IPR050345">
    <property type="entry name" value="Aliph_Amidase/BUP"/>
</dbReference>
<accession>A0A0A1DI96</accession>
<dbReference type="AlphaFoldDB" id="A0A0A1DI96"/>
<keyword evidence="2" id="KW-1185">Reference proteome</keyword>
<dbReference type="PROSITE" id="PS50263">
    <property type="entry name" value="CN_HYDROLASE"/>
    <property type="match status" value="1"/>
</dbReference>
<dbReference type="PANTHER" id="PTHR43674:SF16">
    <property type="entry name" value="CARBON-NITROGEN FAMILY, PUTATIVE (AFU_ORTHOLOGUE AFUA_5G02350)-RELATED"/>
    <property type="match status" value="1"/>
</dbReference>
<dbReference type="STRING" id="2045.KR76_05005"/>
<dbReference type="SUPFAM" id="SSF56317">
    <property type="entry name" value="Carbon-nitrogen hydrolase"/>
    <property type="match status" value="1"/>
</dbReference>
<reference evidence="1 2" key="1">
    <citation type="journal article" date="2015" name="Genome Announc.">
        <title>Complete Genome Sequence of Steroid-Transforming Nocardioides simplex VKM Ac-2033D.</title>
        <authorList>
            <person name="Shtratnikova V.Y."/>
            <person name="Schelkunov M.I."/>
            <person name="Pekov Y.A."/>
            <person name="Fokina V.V."/>
            <person name="Logacheva M.D."/>
            <person name="Sokolov S.L."/>
            <person name="Bragin E.Y."/>
            <person name="Ashapkin V.V."/>
            <person name="Donova M.V."/>
        </authorList>
    </citation>
    <scope>NUCLEOTIDE SEQUENCE [LARGE SCALE GENOMIC DNA]</scope>
    <source>
        <strain evidence="1 2">VKM Ac-2033D</strain>
    </source>
</reference>
<dbReference type="InterPro" id="IPR036526">
    <property type="entry name" value="C-N_Hydrolase_sf"/>
</dbReference>
<dbReference type="GO" id="GO:0016811">
    <property type="term" value="F:hydrolase activity, acting on carbon-nitrogen (but not peptide) bonds, in linear amides"/>
    <property type="evidence" value="ECO:0007669"/>
    <property type="project" value="TreeGrafter"/>
</dbReference>
<dbReference type="InterPro" id="IPR003010">
    <property type="entry name" value="C-N_Hydrolase"/>
</dbReference>
<evidence type="ECO:0000313" key="2">
    <source>
        <dbReference type="Proteomes" id="UP000030300"/>
    </source>
</evidence>
<keyword evidence="1" id="KW-0378">Hydrolase</keyword>
<dbReference type="Gene3D" id="3.60.110.10">
    <property type="entry name" value="Carbon-nitrogen hydrolase"/>
    <property type="match status" value="1"/>
</dbReference>
<gene>
    <name evidence="1" type="ORF">KR76_05005</name>
</gene>
<evidence type="ECO:0000313" key="1">
    <source>
        <dbReference type="EMBL" id="AIY16278.2"/>
    </source>
</evidence>
<dbReference type="Pfam" id="PF00795">
    <property type="entry name" value="CN_hydrolase"/>
    <property type="match status" value="1"/>
</dbReference>
<name>A0A0A1DI96_NOCSI</name>
<dbReference type="KEGG" id="psim:KR76_05005"/>
<dbReference type="HOGENOM" id="CLU_060290_0_0_11"/>